<dbReference type="PROSITE" id="PS00107">
    <property type="entry name" value="PROTEIN_KINASE_ATP"/>
    <property type="match status" value="1"/>
</dbReference>
<organism evidence="8 9">
    <name type="scientific">Klebsormidium nitens</name>
    <name type="common">Green alga</name>
    <name type="synonym">Ulothrix nitens</name>
    <dbReference type="NCBI Taxonomy" id="105231"/>
    <lineage>
        <taxon>Eukaryota</taxon>
        <taxon>Viridiplantae</taxon>
        <taxon>Streptophyta</taxon>
        <taxon>Klebsormidiophyceae</taxon>
        <taxon>Klebsormidiales</taxon>
        <taxon>Klebsormidiaceae</taxon>
        <taxon>Klebsormidium</taxon>
    </lineage>
</organism>
<accession>A0A1Y1IK82</accession>
<feature type="binding site" evidence="5">
    <location>
        <position position="191"/>
    </location>
    <ligand>
        <name>ATP</name>
        <dbReference type="ChEBI" id="CHEBI:30616"/>
    </ligand>
</feature>
<dbReference type="EMBL" id="DF237705">
    <property type="protein sequence ID" value="GAQ91275.1"/>
    <property type="molecule type" value="Genomic_DNA"/>
</dbReference>
<keyword evidence="1" id="KW-0808">Transferase</keyword>
<feature type="compositionally biased region" description="Polar residues" evidence="6">
    <location>
        <begin position="796"/>
        <end position="806"/>
    </location>
</feature>
<dbReference type="InterPro" id="IPR017441">
    <property type="entry name" value="Protein_kinase_ATP_BS"/>
</dbReference>
<dbReference type="GO" id="GO:0005524">
    <property type="term" value="F:ATP binding"/>
    <property type="evidence" value="ECO:0007669"/>
    <property type="project" value="UniProtKB-UniRule"/>
</dbReference>
<dbReference type="Gene3D" id="3.30.200.20">
    <property type="entry name" value="Phosphorylase Kinase, domain 1"/>
    <property type="match status" value="1"/>
</dbReference>
<keyword evidence="3" id="KW-0418">Kinase</keyword>
<dbReference type="GO" id="GO:0004672">
    <property type="term" value="F:protein kinase activity"/>
    <property type="evidence" value="ECO:0007669"/>
    <property type="project" value="InterPro"/>
</dbReference>
<dbReference type="PROSITE" id="PS50011">
    <property type="entry name" value="PROTEIN_KINASE_DOM"/>
    <property type="match status" value="1"/>
</dbReference>
<dbReference type="PROSITE" id="PS00108">
    <property type="entry name" value="PROTEIN_KINASE_ST"/>
    <property type="match status" value="1"/>
</dbReference>
<dbReference type="PANTHER" id="PTHR46699">
    <property type="entry name" value="SERINE/THREONINE-PROTEIN KINASE STN8, CHLOROPLASTIC-RELATED"/>
    <property type="match status" value="1"/>
</dbReference>
<proteinExistence type="predicted"/>
<dbReference type="InterPro" id="IPR008271">
    <property type="entry name" value="Ser/Thr_kinase_AS"/>
</dbReference>
<name>A0A1Y1IK82_KLENI</name>
<evidence type="ECO:0000256" key="1">
    <source>
        <dbReference type="ARBA" id="ARBA00022679"/>
    </source>
</evidence>
<evidence type="ECO:0000256" key="5">
    <source>
        <dbReference type="PROSITE-ProRule" id="PRU10141"/>
    </source>
</evidence>
<evidence type="ECO:0000259" key="7">
    <source>
        <dbReference type="PROSITE" id="PS50011"/>
    </source>
</evidence>
<dbReference type="Gene3D" id="1.10.510.10">
    <property type="entry name" value="Transferase(Phosphotransferase) domain 1"/>
    <property type="match status" value="1"/>
</dbReference>
<evidence type="ECO:0000256" key="6">
    <source>
        <dbReference type="SAM" id="MobiDB-lite"/>
    </source>
</evidence>
<keyword evidence="4 5" id="KW-0067">ATP-binding</keyword>
<feature type="region of interest" description="Disordered" evidence="6">
    <location>
        <begin position="795"/>
        <end position="814"/>
    </location>
</feature>
<dbReference type="SUPFAM" id="SSF56112">
    <property type="entry name" value="Protein kinase-like (PK-like)"/>
    <property type="match status" value="1"/>
</dbReference>
<keyword evidence="2 5" id="KW-0547">Nucleotide-binding</keyword>
<protein>
    <recommendedName>
        <fullName evidence="7">Protein kinase domain-containing protein</fullName>
    </recommendedName>
</protein>
<dbReference type="AlphaFoldDB" id="A0A1Y1IK82"/>
<dbReference type="SMART" id="SM00220">
    <property type="entry name" value="S_TKc"/>
    <property type="match status" value="1"/>
</dbReference>
<evidence type="ECO:0000256" key="4">
    <source>
        <dbReference type="ARBA" id="ARBA00022840"/>
    </source>
</evidence>
<dbReference type="STRING" id="105231.A0A1Y1IK82"/>
<dbReference type="PANTHER" id="PTHR46699:SF5">
    <property type="entry name" value="PROTEIN KINASE DOMAIN-CONTAINING PROTEIN"/>
    <property type="match status" value="1"/>
</dbReference>
<dbReference type="Pfam" id="PF00069">
    <property type="entry name" value="Pkinase"/>
    <property type="match status" value="1"/>
</dbReference>
<dbReference type="InterPro" id="IPR011009">
    <property type="entry name" value="Kinase-like_dom_sf"/>
</dbReference>
<dbReference type="InterPro" id="IPR000719">
    <property type="entry name" value="Prot_kinase_dom"/>
</dbReference>
<keyword evidence="9" id="KW-1185">Reference proteome</keyword>
<sequence>MASAQLKLTQLRADAASLAVSRTTNVARDAPTPAWSSSHADFMGPTLQLVAGPGKRKRAPAHSCQALALPDAVTGLVAAGVSAIGLSSGASEWAQLLRPPEAVLAPLASLDDPAQWRTLAAAALTLWYITAKPGPIQGVLDIMWAPVAEMNATSFDPACITIGKQLGEGSFGVVFEGWVAGPRGRTRVVLKKVKAKVSGADEMRTSELYFNKRLQRSARGSCADFLGTCQVDRAMQKGKLVEGTWLIWRYQGSANLESFLRRRDFPAALAGDLLGERGVTVRSTKEDTLQRDCAVVQAVCRHVLENLRAVHATGVVHRDVKPLNLVLDQETLRFTLVDLGACVDLRTGYNYVPDETIMDPIYCAPEQYILPINMPDAPPGPLMSLLAPLLFLAHTPDKFDLFSTGLVLMQLAVPTLRYDRNLAQFNVQLAASGYDLDKWRRSKLNFAQAELEILDANGGAGWDLARSLLRPRDGLWCPRPTARQALRHRFLTQSLRWATEPVPQPTKSGKKKAASSSGKKAREPVLAPALSFGWALGGRPSAEAPAEAASSSRGGGSLPFLNRSRSGPKLADAGAKFDRKVKLKATVVAGRAPQSAVAWSALLPLSTPFNAPAQPAAEAPRALAEPLRGLKRLVGLDAGALPVPPAREAVPPEFPHVAALAQLLRAAHLHQHVPVGLQPLARPQGGKARSANAQPQREPQRPRKLELSPAAQTTLRRVAQIGVPLAAASVIVAASGSMAVLAVKTSVETGYSMGQGLAQTLGSAALLSAIYHYVLRPGLPAGTLPPAYTTWLVPPSSASQGEQASPGNAGEGVSGAVREMEAQLASLEATIQGGHDFNVAQKQLLARVEALLLESTLQPPAGQAQVP</sequence>
<feature type="region of interest" description="Disordered" evidence="6">
    <location>
        <begin position="678"/>
        <end position="707"/>
    </location>
</feature>
<evidence type="ECO:0000313" key="9">
    <source>
        <dbReference type="Proteomes" id="UP000054558"/>
    </source>
</evidence>
<dbReference type="OrthoDB" id="10252171at2759"/>
<gene>
    <name evidence="8" type="ORF">KFL_007560030</name>
</gene>
<evidence type="ECO:0000256" key="3">
    <source>
        <dbReference type="ARBA" id="ARBA00022777"/>
    </source>
</evidence>
<evidence type="ECO:0000256" key="2">
    <source>
        <dbReference type="ARBA" id="ARBA00022741"/>
    </source>
</evidence>
<reference evidence="8 9" key="1">
    <citation type="journal article" date="2014" name="Nat. Commun.">
        <title>Klebsormidium flaccidum genome reveals primary factors for plant terrestrial adaptation.</title>
        <authorList>
            <person name="Hori K."/>
            <person name="Maruyama F."/>
            <person name="Fujisawa T."/>
            <person name="Togashi T."/>
            <person name="Yamamoto N."/>
            <person name="Seo M."/>
            <person name="Sato S."/>
            <person name="Yamada T."/>
            <person name="Mori H."/>
            <person name="Tajima N."/>
            <person name="Moriyama T."/>
            <person name="Ikeuchi M."/>
            <person name="Watanabe M."/>
            <person name="Wada H."/>
            <person name="Kobayashi K."/>
            <person name="Saito M."/>
            <person name="Masuda T."/>
            <person name="Sasaki-Sekimoto Y."/>
            <person name="Mashiguchi K."/>
            <person name="Awai K."/>
            <person name="Shimojima M."/>
            <person name="Masuda S."/>
            <person name="Iwai M."/>
            <person name="Nobusawa T."/>
            <person name="Narise T."/>
            <person name="Kondo S."/>
            <person name="Saito H."/>
            <person name="Sato R."/>
            <person name="Murakawa M."/>
            <person name="Ihara Y."/>
            <person name="Oshima-Yamada Y."/>
            <person name="Ohtaka K."/>
            <person name="Satoh M."/>
            <person name="Sonobe K."/>
            <person name="Ishii M."/>
            <person name="Ohtani R."/>
            <person name="Kanamori-Sato M."/>
            <person name="Honoki R."/>
            <person name="Miyazaki D."/>
            <person name="Mochizuki H."/>
            <person name="Umetsu J."/>
            <person name="Higashi K."/>
            <person name="Shibata D."/>
            <person name="Kamiya Y."/>
            <person name="Sato N."/>
            <person name="Nakamura Y."/>
            <person name="Tabata S."/>
            <person name="Ida S."/>
            <person name="Kurokawa K."/>
            <person name="Ohta H."/>
        </authorList>
    </citation>
    <scope>NUCLEOTIDE SEQUENCE [LARGE SCALE GENOMIC DNA]</scope>
    <source>
        <strain evidence="8 9">NIES-2285</strain>
    </source>
</reference>
<dbReference type="Proteomes" id="UP000054558">
    <property type="component" value="Unassembled WGS sequence"/>
</dbReference>
<evidence type="ECO:0000313" key="8">
    <source>
        <dbReference type="EMBL" id="GAQ91275.1"/>
    </source>
</evidence>
<feature type="compositionally biased region" description="Low complexity" evidence="6">
    <location>
        <begin position="542"/>
        <end position="552"/>
    </location>
</feature>
<feature type="region of interest" description="Disordered" evidence="6">
    <location>
        <begin position="542"/>
        <end position="571"/>
    </location>
</feature>
<feature type="domain" description="Protein kinase" evidence="7">
    <location>
        <begin position="160"/>
        <end position="491"/>
    </location>
</feature>
<feature type="region of interest" description="Disordered" evidence="6">
    <location>
        <begin position="497"/>
        <end position="522"/>
    </location>
</feature>